<keyword evidence="1" id="KW-0315">Glutamine amidotransferase</keyword>
<gene>
    <name evidence="4" type="ORF">HYY65_08905</name>
</gene>
<dbReference type="Proteomes" id="UP000741360">
    <property type="component" value="Unassembled WGS sequence"/>
</dbReference>
<dbReference type="FunFam" id="3.40.50.880:FF:000003">
    <property type="entry name" value="Anthranilate synthase component II"/>
    <property type="match status" value="1"/>
</dbReference>
<evidence type="ECO:0000313" key="5">
    <source>
        <dbReference type="Proteomes" id="UP000741360"/>
    </source>
</evidence>
<dbReference type="InterPro" id="IPR017926">
    <property type="entry name" value="GATASE"/>
</dbReference>
<dbReference type="PRINTS" id="PR00096">
    <property type="entry name" value="GATASE"/>
</dbReference>
<evidence type="ECO:0000259" key="3">
    <source>
        <dbReference type="Pfam" id="PF00117"/>
    </source>
</evidence>
<comment type="caution">
    <text evidence="4">The sequence shown here is derived from an EMBL/GenBank/DDBJ whole genome shotgun (WGS) entry which is preliminary data.</text>
</comment>
<dbReference type="PANTHER" id="PTHR43418:SF4">
    <property type="entry name" value="MULTIFUNCTIONAL TRYPTOPHAN BIOSYNTHESIS PROTEIN"/>
    <property type="match status" value="1"/>
</dbReference>
<evidence type="ECO:0000256" key="2">
    <source>
        <dbReference type="SAM" id="MobiDB-lite"/>
    </source>
</evidence>
<evidence type="ECO:0000313" key="4">
    <source>
        <dbReference type="EMBL" id="MBI3015158.1"/>
    </source>
</evidence>
<organism evidence="4 5">
    <name type="scientific">Tectimicrobiota bacterium</name>
    <dbReference type="NCBI Taxonomy" id="2528274"/>
    <lineage>
        <taxon>Bacteria</taxon>
        <taxon>Pseudomonadati</taxon>
        <taxon>Nitrospinota/Tectimicrobiota group</taxon>
        <taxon>Candidatus Tectimicrobiota</taxon>
    </lineage>
</organism>
<dbReference type="CDD" id="cd01743">
    <property type="entry name" value="GATase1_Anthranilate_Synthase"/>
    <property type="match status" value="1"/>
</dbReference>
<dbReference type="Gene3D" id="3.40.50.880">
    <property type="match status" value="1"/>
</dbReference>
<dbReference type="GO" id="GO:0004049">
    <property type="term" value="F:anthranilate synthase activity"/>
    <property type="evidence" value="ECO:0007669"/>
    <property type="project" value="TreeGrafter"/>
</dbReference>
<name>A0A932M0J6_UNCTE</name>
<accession>A0A932M0J6</accession>
<feature type="region of interest" description="Disordered" evidence="2">
    <location>
        <begin position="192"/>
        <end position="214"/>
    </location>
</feature>
<dbReference type="InterPro" id="IPR029062">
    <property type="entry name" value="Class_I_gatase-like"/>
</dbReference>
<dbReference type="GO" id="GO:0000162">
    <property type="term" value="P:L-tryptophan biosynthetic process"/>
    <property type="evidence" value="ECO:0007669"/>
    <property type="project" value="TreeGrafter"/>
</dbReference>
<dbReference type="PRINTS" id="PR00099">
    <property type="entry name" value="CPSGATASE"/>
</dbReference>
<sequence length="214" mass="23069">MILVIDNYDSFTYNLVQYFQELGAEVVVRRNDAITLPAIRALPLEGIVLSPGPRTPAEAGITPKVVSTFAGTIPILGVCLGHQAIGWCFGGRIGRARRLMHGKKSTISHDGKGVFRGLPNPLEAIRYHSLAILEEGFPDELEITARSEDGEIMGVRHRSFPVEGVQFHPESILTERGKDLLANFLHMIEMSSSHGSRHPQGAGTHEAGAAGGGA</sequence>
<evidence type="ECO:0000256" key="1">
    <source>
        <dbReference type="ARBA" id="ARBA00022962"/>
    </source>
</evidence>
<dbReference type="PROSITE" id="PS51273">
    <property type="entry name" value="GATASE_TYPE_1"/>
    <property type="match status" value="1"/>
</dbReference>
<dbReference type="AlphaFoldDB" id="A0A932M0J6"/>
<dbReference type="InterPro" id="IPR006221">
    <property type="entry name" value="TrpG/PapA_dom"/>
</dbReference>
<proteinExistence type="predicted"/>
<dbReference type="GO" id="GO:0005829">
    <property type="term" value="C:cytosol"/>
    <property type="evidence" value="ECO:0007669"/>
    <property type="project" value="TreeGrafter"/>
</dbReference>
<dbReference type="SUPFAM" id="SSF52317">
    <property type="entry name" value="Class I glutamine amidotransferase-like"/>
    <property type="match status" value="1"/>
</dbReference>
<dbReference type="PANTHER" id="PTHR43418">
    <property type="entry name" value="MULTIFUNCTIONAL TRYPTOPHAN BIOSYNTHESIS PROTEIN-RELATED"/>
    <property type="match status" value="1"/>
</dbReference>
<dbReference type="Pfam" id="PF00117">
    <property type="entry name" value="GATase"/>
    <property type="match status" value="1"/>
</dbReference>
<dbReference type="EMBL" id="JACPSX010000171">
    <property type="protein sequence ID" value="MBI3015158.1"/>
    <property type="molecule type" value="Genomic_DNA"/>
</dbReference>
<dbReference type="PRINTS" id="PR00097">
    <property type="entry name" value="ANTSNTHASEII"/>
</dbReference>
<protein>
    <submittedName>
        <fullName evidence="4">Aminodeoxychorismate/anthranilate synthase component II</fullName>
    </submittedName>
</protein>
<dbReference type="NCBIfam" id="TIGR00566">
    <property type="entry name" value="trpG_papA"/>
    <property type="match status" value="1"/>
</dbReference>
<feature type="domain" description="Glutamine amidotransferase" evidence="3">
    <location>
        <begin position="3"/>
        <end position="186"/>
    </location>
</feature>
<reference evidence="4" key="1">
    <citation type="submission" date="2020-07" db="EMBL/GenBank/DDBJ databases">
        <title>Huge and variable diversity of episymbiotic CPR bacteria and DPANN archaea in groundwater ecosystems.</title>
        <authorList>
            <person name="He C.Y."/>
            <person name="Keren R."/>
            <person name="Whittaker M."/>
            <person name="Farag I.F."/>
            <person name="Doudna J."/>
            <person name="Cate J.H.D."/>
            <person name="Banfield J.F."/>
        </authorList>
    </citation>
    <scope>NUCLEOTIDE SEQUENCE</scope>
    <source>
        <strain evidence="4">NC_groundwater_717_Ag_S-0.2um_59_8</strain>
    </source>
</reference>
<dbReference type="InterPro" id="IPR050472">
    <property type="entry name" value="Anth_synth/Amidotransfase"/>
</dbReference>